<dbReference type="RefSeq" id="WP_304446605.1">
    <property type="nucleotide sequence ID" value="NZ_JARRAH010000001.1"/>
</dbReference>
<reference evidence="8 9" key="1">
    <citation type="journal article" date="2019" name="Int. J. Syst. Evol. Microbiol.">
        <title>The Global Catalogue of Microorganisms (GCM) 10K type strain sequencing project: providing services to taxonomists for standard genome sequencing and annotation.</title>
        <authorList>
            <consortium name="The Broad Institute Genomics Platform"/>
            <consortium name="The Broad Institute Genome Sequencing Center for Infectious Disease"/>
            <person name="Wu L."/>
            <person name="Ma J."/>
        </authorList>
    </citation>
    <scope>NUCLEOTIDE SEQUENCE [LARGE SCALE GENOMIC DNA]</scope>
    <source>
        <strain evidence="8 9">PSRA2</strain>
    </source>
</reference>
<proteinExistence type="inferred from homology"/>
<dbReference type="AlphaFoldDB" id="A0ABD5U3J1"/>
<comment type="subcellular location">
    <subcellularLocation>
        <location evidence="1">Cell membrane</location>
        <topology evidence="1">Multi-pass membrane protein</topology>
    </subcellularLocation>
</comment>
<evidence type="ECO:0000256" key="1">
    <source>
        <dbReference type="ARBA" id="ARBA00004651"/>
    </source>
</evidence>
<keyword evidence="6 7" id="KW-0472">Membrane</keyword>
<evidence type="ECO:0000256" key="3">
    <source>
        <dbReference type="ARBA" id="ARBA00022475"/>
    </source>
</evidence>
<keyword evidence="3" id="KW-1003">Cell membrane</keyword>
<evidence type="ECO:0000256" key="4">
    <source>
        <dbReference type="ARBA" id="ARBA00022692"/>
    </source>
</evidence>
<feature type="transmembrane region" description="Helical" evidence="7">
    <location>
        <begin position="41"/>
        <end position="65"/>
    </location>
</feature>
<sequence>MDIDRRATLLGFLAALAVLLVVFGFVGIGPVLDTIRQADPVVLAALPFVAAAWVVAWGLSLYVILGVIGTPVRATTAVLVFLAATFANNVTPFGQAGGEPITAYLIADVTDDRYESGLAAIASADALNFVPSLSLAAVGIGYFAATTALGRRLRVAALSLVVVAGLLVTALVVGWRYRETVESRLADVLTALAGGVARLLPRREPPPREAVTARIGGFFVAVERVALDRNRLVVALGCSTVGWLALAASLWLSVYALAPDAPVSFAATLLVIPIAGVASVTPLPGGLGGVETVLITLLVATGATPVVAGGAVLVHRVATYWLPTAAGGVATATWGVNGLE</sequence>
<feature type="transmembrane region" description="Helical" evidence="7">
    <location>
        <begin position="263"/>
        <end position="281"/>
    </location>
</feature>
<dbReference type="NCBIfam" id="TIGR00374">
    <property type="entry name" value="flippase-like domain"/>
    <property type="match status" value="1"/>
</dbReference>
<dbReference type="PANTHER" id="PTHR39087:SF2">
    <property type="entry name" value="UPF0104 MEMBRANE PROTEIN MJ1595"/>
    <property type="match status" value="1"/>
</dbReference>
<comment type="caution">
    <text evidence="8">The sequence shown here is derived from an EMBL/GenBank/DDBJ whole genome shotgun (WGS) entry which is preliminary data.</text>
</comment>
<feature type="transmembrane region" description="Helical" evidence="7">
    <location>
        <begin position="293"/>
        <end position="314"/>
    </location>
</feature>
<protein>
    <submittedName>
        <fullName evidence="8">Flippase-like domain-containing protein</fullName>
    </submittedName>
</protein>
<feature type="transmembrane region" description="Helical" evidence="7">
    <location>
        <begin position="320"/>
        <end position="339"/>
    </location>
</feature>
<name>A0ABD5U3J1_9EURY</name>
<feature type="transmembrane region" description="Helical" evidence="7">
    <location>
        <begin position="118"/>
        <end position="143"/>
    </location>
</feature>
<dbReference type="EMBL" id="JBHSXM010000001">
    <property type="protein sequence ID" value="MFC6834893.1"/>
    <property type="molecule type" value="Genomic_DNA"/>
</dbReference>
<gene>
    <name evidence="8" type="ORF">ACFQHK_00055</name>
</gene>
<keyword evidence="9" id="KW-1185">Reference proteome</keyword>
<keyword evidence="4 7" id="KW-0812">Transmembrane</keyword>
<evidence type="ECO:0000313" key="9">
    <source>
        <dbReference type="Proteomes" id="UP001596406"/>
    </source>
</evidence>
<evidence type="ECO:0000256" key="2">
    <source>
        <dbReference type="ARBA" id="ARBA00011061"/>
    </source>
</evidence>
<dbReference type="Pfam" id="PF03706">
    <property type="entry name" value="LPG_synthase_TM"/>
    <property type="match status" value="1"/>
</dbReference>
<dbReference type="PANTHER" id="PTHR39087">
    <property type="entry name" value="UPF0104 MEMBRANE PROTEIN MJ1595"/>
    <property type="match status" value="1"/>
</dbReference>
<comment type="similarity">
    <text evidence="2">Belongs to the UPF0104 family.</text>
</comment>
<evidence type="ECO:0000313" key="8">
    <source>
        <dbReference type="EMBL" id="MFC6834893.1"/>
    </source>
</evidence>
<keyword evidence="5 7" id="KW-1133">Transmembrane helix</keyword>
<feature type="transmembrane region" description="Helical" evidence="7">
    <location>
        <begin position="7"/>
        <end position="29"/>
    </location>
</feature>
<accession>A0ABD5U3J1</accession>
<evidence type="ECO:0000256" key="5">
    <source>
        <dbReference type="ARBA" id="ARBA00022989"/>
    </source>
</evidence>
<evidence type="ECO:0000256" key="7">
    <source>
        <dbReference type="SAM" id="Phobius"/>
    </source>
</evidence>
<feature type="transmembrane region" description="Helical" evidence="7">
    <location>
        <begin position="155"/>
        <end position="177"/>
    </location>
</feature>
<organism evidence="8 9">
    <name type="scientific">Halomarina ordinaria</name>
    <dbReference type="NCBI Taxonomy" id="3033939"/>
    <lineage>
        <taxon>Archaea</taxon>
        <taxon>Methanobacteriati</taxon>
        <taxon>Methanobacteriota</taxon>
        <taxon>Stenosarchaea group</taxon>
        <taxon>Halobacteria</taxon>
        <taxon>Halobacteriales</taxon>
        <taxon>Natronomonadaceae</taxon>
        <taxon>Halomarina</taxon>
    </lineage>
</organism>
<dbReference type="InterPro" id="IPR022791">
    <property type="entry name" value="L-PG_synthase/AglD"/>
</dbReference>
<dbReference type="GO" id="GO:0005886">
    <property type="term" value="C:plasma membrane"/>
    <property type="evidence" value="ECO:0007669"/>
    <property type="project" value="UniProtKB-SubCell"/>
</dbReference>
<evidence type="ECO:0000256" key="6">
    <source>
        <dbReference type="ARBA" id="ARBA00023136"/>
    </source>
</evidence>
<feature type="transmembrane region" description="Helical" evidence="7">
    <location>
        <begin position="232"/>
        <end position="257"/>
    </location>
</feature>
<dbReference type="Proteomes" id="UP001596406">
    <property type="component" value="Unassembled WGS sequence"/>
</dbReference>